<dbReference type="AlphaFoldDB" id="A0A1G4Q5S0"/>
<evidence type="ECO:0000256" key="1">
    <source>
        <dbReference type="ARBA" id="ARBA00022679"/>
    </source>
</evidence>
<feature type="binding site" evidence="3">
    <location>
        <begin position="18"/>
        <end position="23"/>
    </location>
    <ligand>
        <name>ATP</name>
        <dbReference type="ChEBI" id="CHEBI:30616"/>
    </ligand>
</feature>
<dbReference type="PANTHER" id="PTHR47690">
    <property type="entry name" value="GLUCOKINASE"/>
    <property type="match status" value="1"/>
</dbReference>
<comment type="subcellular location">
    <subcellularLocation>
        <location evidence="3">Cytoplasm</location>
    </subcellularLocation>
</comment>
<protein>
    <recommendedName>
        <fullName evidence="3">Glucokinase</fullName>
        <ecNumber evidence="3">2.7.1.2</ecNumber>
    </recommendedName>
    <alternativeName>
        <fullName evidence="3">Glucose kinase</fullName>
    </alternativeName>
</protein>
<dbReference type="GO" id="GO:0006096">
    <property type="term" value="P:glycolytic process"/>
    <property type="evidence" value="ECO:0007669"/>
    <property type="project" value="UniProtKB-UniRule"/>
</dbReference>
<dbReference type="EC" id="2.7.1.2" evidence="3"/>
<dbReference type="InterPro" id="IPR003836">
    <property type="entry name" value="Glucokinase"/>
</dbReference>
<dbReference type="GO" id="GO:0005524">
    <property type="term" value="F:ATP binding"/>
    <property type="evidence" value="ECO:0007669"/>
    <property type="project" value="UniProtKB-UniRule"/>
</dbReference>
<dbReference type="SUPFAM" id="SSF53067">
    <property type="entry name" value="Actin-like ATPase domain"/>
    <property type="match status" value="1"/>
</dbReference>
<evidence type="ECO:0000313" key="5">
    <source>
        <dbReference type="EMBL" id="SCW39926.1"/>
    </source>
</evidence>
<dbReference type="NCBIfam" id="TIGR00749">
    <property type="entry name" value="glk"/>
    <property type="match status" value="1"/>
</dbReference>
<dbReference type="NCBIfam" id="NF001417">
    <property type="entry name" value="PRK00292.1-4"/>
    <property type="match status" value="1"/>
</dbReference>
<dbReference type="Pfam" id="PF02685">
    <property type="entry name" value="Glucokinase"/>
    <property type="match status" value="1"/>
</dbReference>
<organism evidence="5 6">
    <name type="scientific">Rhizobium mongolense subsp. loessense</name>
    <dbReference type="NCBI Taxonomy" id="158890"/>
    <lineage>
        <taxon>Bacteria</taxon>
        <taxon>Pseudomonadati</taxon>
        <taxon>Pseudomonadota</taxon>
        <taxon>Alphaproteobacteria</taxon>
        <taxon>Hyphomicrobiales</taxon>
        <taxon>Rhizobiaceae</taxon>
        <taxon>Rhizobium/Agrobacterium group</taxon>
        <taxon>Rhizobium</taxon>
    </lineage>
</organism>
<dbReference type="GO" id="GO:0004340">
    <property type="term" value="F:glucokinase activity"/>
    <property type="evidence" value="ECO:0007669"/>
    <property type="project" value="UniProtKB-UniRule"/>
</dbReference>
<keyword evidence="3" id="KW-0547">Nucleotide-binding</keyword>
<proteinExistence type="inferred from homology"/>
<keyword evidence="1 3" id="KW-0808">Transferase</keyword>
<dbReference type="Gene3D" id="3.30.420.40">
    <property type="match status" value="1"/>
</dbReference>
<dbReference type="CDD" id="cd24008">
    <property type="entry name" value="ASKHA_NBD_GLK"/>
    <property type="match status" value="1"/>
</dbReference>
<evidence type="ECO:0000256" key="4">
    <source>
        <dbReference type="RuleBase" id="RU004046"/>
    </source>
</evidence>
<keyword evidence="3" id="KW-0067">ATP-binding</keyword>
<gene>
    <name evidence="3" type="primary">glk</name>
    <name evidence="5" type="ORF">SAMN02927900_01373</name>
</gene>
<keyword evidence="3" id="KW-0963">Cytoplasm</keyword>
<dbReference type="HAMAP" id="MF_00524">
    <property type="entry name" value="Glucokinase"/>
    <property type="match status" value="1"/>
</dbReference>
<dbReference type="InterPro" id="IPR043129">
    <property type="entry name" value="ATPase_NBD"/>
</dbReference>
<dbReference type="GO" id="GO:0005829">
    <property type="term" value="C:cytosol"/>
    <property type="evidence" value="ECO:0007669"/>
    <property type="project" value="TreeGrafter"/>
</dbReference>
<name>A0A1G4Q5S0_9HYPH</name>
<dbReference type="Proteomes" id="UP000199542">
    <property type="component" value="Unassembled WGS sequence"/>
</dbReference>
<evidence type="ECO:0000256" key="2">
    <source>
        <dbReference type="ARBA" id="ARBA00022777"/>
    </source>
</evidence>
<dbReference type="EMBL" id="FMTM01000001">
    <property type="protein sequence ID" value="SCW39926.1"/>
    <property type="molecule type" value="Genomic_DNA"/>
</dbReference>
<evidence type="ECO:0000313" key="6">
    <source>
        <dbReference type="Proteomes" id="UP000199542"/>
    </source>
</evidence>
<dbReference type="Gene3D" id="3.40.367.20">
    <property type="match status" value="1"/>
</dbReference>
<dbReference type="RefSeq" id="WP_092584067.1">
    <property type="nucleotide sequence ID" value="NZ_FMTM01000001.1"/>
</dbReference>
<evidence type="ECO:0000256" key="3">
    <source>
        <dbReference type="HAMAP-Rule" id="MF_00524"/>
    </source>
</evidence>
<dbReference type="PANTHER" id="PTHR47690:SF1">
    <property type="entry name" value="GLUCOKINASE"/>
    <property type="match status" value="1"/>
</dbReference>
<dbReference type="GO" id="GO:0005536">
    <property type="term" value="F:D-glucose binding"/>
    <property type="evidence" value="ECO:0007669"/>
    <property type="project" value="InterPro"/>
</dbReference>
<keyword evidence="2 3" id="KW-0418">Kinase</keyword>
<accession>A0A1G4Q5S0</accession>
<keyword evidence="3" id="KW-0324">Glycolysis</keyword>
<comment type="similarity">
    <text evidence="3 4">Belongs to the bacterial glucokinase family.</text>
</comment>
<reference evidence="5 6" key="1">
    <citation type="submission" date="2016-10" db="EMBL/GenBank/DDBJ databases">
        <authorList>
            <person name="de Groot N.N."/>
        </authorList>
    </citation>
    <scope>NUCLEOTIDE SEQUENCE [LARGE SCALE GENOMIC DNA]</scope>
    <source>
        <strain evidence="5 6">CGMCC 1.3401</strain>
    </source>
</reference>
<comment type="catalytic activity">
    <reaction evidence="3">
        <text>D-glucose + ATP = D-glucose 6-phosphate + ADP + H(+)</text>
        <dbReference type="Rhea" id="RHEA:17825"/>
        <dbReference type="ChEBI" id="CHEBI:4167"/>
        <dbReference type="ChEBI" id="CHEBI:15378"/>
        <dbReference type="ChEBI" id="CHEBI:30616"/>
        <dbReference type="ChEBI" id="CHEBI:61548"/>
        <dbReference type="ChEBI" id="CHEBI:456216"/>
        <dbReference type="EC" id="2.7.1.2"/>
    </reaction>
</comment>
<dbReference type="InterPro" id="IPR050201">
    <property type="entry name" value="Bacterial_glucokinase"/>
</dbReference>
<sequence>MSMPNTSNAHLPFPILIGDIGGTNARFSILGDASAEAVNFPNVRTADFGTIDEAILEGVFAKTDMRPRAAILAVAGPINGDEIPLTNCDWIVRPYTMLERLGIEDVVVINDFEAQALAISALGENDRERIGAASGELVASRVVLGPGTGLGVGGLVRAQGSWIPVPGEGGHVDLGPRSKRDLAIFPYIETIEGRVAAEQILCGRGIVNLYRAICKADGIVSKYHDPADITSHALAGTDKTAVETISLFSTYLGRLAGDLAMIFMAKGGVYLSGGISQKILPALRRSEFRAAFEDKAPHSHWLRAIPTYVVTHPLAALAGLSFYARQPASFGVSTEGRRWRR</sequence>